<dbReference type="EMBL" id="KI517416">
    <property type="protein sequence ID" value="ESQ47271.1"/>
    <property type="molecule type" value="Genomic_DNA"/>
</dbReference>
<dbReference type="Pfam" id="PF03080">
    <property type="entry name" value="Neprosin"/>
    <property type="match status" value="1"/>
</dbReference>
<keyword evidence="1" id="KW-0732">Signal</keyword>
<dbReference type="Gramene" id="ESQ47271">
    <property type="protein sequence ID" value="ESQ47271"/>
    <property type="gene ID" value="EUTSA_v10028189mg"/>
</dbReference>
<evidence type="ECO:0000313" key="4">
    <source>
        <dbReference type="Proteomes" id="UP000030689"/>
    </source>
</evidence>
<accession>V4NLH7</accession>
<feature type="domain" description="Neprosin PEP catalytic" evidence="2">
    <location>
        <begin position="143"/>
        <end position="263"/>
    </location>
</feature>
<dbReference type="PROSITE" id="PS52045">
    <property type="entry name" value="NEPROSIN_PEP_CD"/>
    <property type="match status" value="1"/>
</dbReference>
<dbReference type="KEGG" id="eus:EUTSA_v10028189mg"/>
<dbReference type="InterPro" id="IPR025521">
    <property type="entry name" value="Neprosin_propep"/>
</dbReference>
<dbReference type="AlphaFoldDB" id="V4NLH7"/>
<dbReference type="InterPro" id="IPR053168">
    <property type="entry name" value="Glutamic_endopeptidase"/>
</dbReference>
<feature type="non-terminal residue" evidence="3">
    <location>
        <position position="263"/>
    </location>
</feature>
<reference evidence="3 4" key="1">
    <citation type="journal article" date="2013" name="Front. Plant Sci.">
        <title>The Reference Genome of the Halophytic Plant Eutrema salsugineum.</title>
        <authorList>
            <person name="Yang R."/>
            <person name="Jarvis D.E."/>
            <person name="Chen H."/>
            <person name="Beilstein M.A."/>
            <person name="Grimwood J."/>
            <person name="Jenkins J."/>
            <person name="Shu S."/>
            <person name="Prochnik S."/>
            <person name="Xin M."/>
            <person name="Ma C."/>
            <person name="Schmutz J."/>
            <person name="Wing R.A."/>
            <person name="Mitchell-Olds T."/>
            <person name="Schumaker K.S."/>
            <person name="Wang X."/>
        </authorList>
    </citation>
    <scope>NUCLEOTIDE SEQUENCE [LARGE SCALE GENOMIC DNA]</scope>
</reference>
<dbReference type="Proteomes" id="UP000030689">
    <property type="component" value="Unassembled WGS sequence"/>
</dbReference>
<evidence type="ECO:0000313" key="3">
    <source>
        <dbReference type="EMBL" id="ESQ47271.1"/>
    </source>
</evidence>
<dbReference type="eggNOG" id="ENOG502RY8N">
    <property type="taxonomic scope" value="Eukaryota"/>
</dbReference>
<dbReference type="Pfam" id="PF14365">
    <property type="entry name" value="Neprosin_AP"/>
    <property type="match status" value="1"/>
</dbReference>
<proteinExistence type="predicted"/>
<evidence type="ECO:0000259" key="2">
    <source>
        <dbReference type="PROSITE" id="PS52045"/>
    </source>
</evidence>
<dbReference type="InterPro" id="IPR004314">
    <property type="entry name" value="Neprosin"/>
</dbReference>
<protein>
    <recommendedName>
        <fullName evidence="2">Neprosin PEP catalytic domain-containing protein</fullName>
    </recommendedName>
</protein>
<gene>
    <name evidence="3" type="ORF">EUTSA_v10028189mg</name>
</gene>
<keyword evidence="4" id="KW-1185">Reference proteome</keyword>
<dbReference type="PANTHER" id="PTHR31589">
    <property type="entry name" value="PROTEIN, PUTATIVE (DUF239)-RELATED-RELATED"/>
    <property type="match status" value="1"/>
</dbReference>
<feature type="chain" id="PRO_5004723639" description="Neprosin PEP catalytic domain-containing protein" evidence="1">
    <location>
        <begin position="18"/>
        <end position="263"/>
    </location>
</feature>
<name>V4NLH7_EUTSA</name>
<dbReference type="OMA" id="QHHFAVS"/>
<dbReference type="STRING" id="72664.V4NLH7"/>
<organism evidence="3 4">
    <name type="scientific">Eutrema salsugineum</name>
    <name type="common">Saltwater cress</name>
    <name type="synonym">Sisymbrium salsugineum</name>
    <dbReference type="NCBI Taxonomy" id="72664"/>
    <lineage>
        <taxon>Eukaryota</taxon>
        <taxon>Viridiplantae</taxon>
        <taxon>Streptophyta</taxon>
        <taxon>Embryophyta</taxon>
        <taxon>Tracheophyta</taxon>
        <taxon>Spermatophyta</taxon>
        <taxon>Magnoliopsida</taxon>
        <taxon>eudicotyledons</taxon>
        <taxon>Gunneridae</taxon>
        <taxon>Pentapetalae</taxon>
        <taxon>rosids</taxon>
        <taxon>malvids</taxon>
        <taxon>Brassicales</taxon>
        <taxon>Brassicaceae</taxon>
        <taxon>Eutremeae</taxon>
        <taxon>Eutrema</taxon>
    </lineage>
</organism>
<sequence length="263" mass="30518">MLLLLWVYLLCFDETASLNNRFMNAETLQSFNDFEIEEQLRIINKPAAKNIKIIHGDTYGCVDFYKQQAFDHSSMKNLVFHYEMRRISSFQISRAKRINNKTFGYLWENGIGCPSGTVPIKRVTKDEFLRLNSFSDKYKPQGSWNCTYNQLTVNTDQHHSKNGKKKNYNGTMTITVHKVKPKQFSSSRMHIQIGEDYIQTGWTVNPALYSDSKTRNFVFTKAGNYQCYNSMCLAGITIVRPDFPLGSVRDPKTSYEDRYGLLK</sequence>
<feature type="signal peptide" evidence="1">
    <location>
        <begin position="1"/>
        <end position="17"/>
    </location>
</feature>
<evidence type="ECO:0000256" key="1">
    <source>
        <dbReference type="SAM" id="SignalP"/>
    </source>
</evidence>
<dbReference type="PANTHER" id="PTHR31589:SF176">
    <property type="entry name" value="NEPROSIN ACTIVATION PEPTIDE DOMAIN-CONTAINING PROTEIN-RELATED"/>
    <property type="match status" value="1"/>
</dbReference>